<evidence type="ECO:0000256" key="4">
    <source>
        <dbReference type="ARBA" id="ARBA00022723"/>
    </source>
</evidence>
<dbReference type="PROSITE" id="PS51384">
    <property type="entry name" value="FAD_FR"/>
    <property type="match status" value="1"/>
</dbReference>
<dbReference type="InterPro" id="IPR017927">
    <property type="entry name" value="FAD-bd_FR_type"/>
</dbReference>
<evidence type="ECO:0000259" key="11">
    <source>
        <dbReference type="PROSITE" id="PS51384"/>
    </source>
</evidence>
<keyword evidence="5" id="KW-0274">FAD</keyword>
<dbReference type="PANTHER" id="PTHR47354:SF6">
    <property type="entry name" value="NADH OXIDOREDUCTASE HCR"/>
    <property type="match status" value="1"/>
</dbReference>
<evidence type="ECO:0000256" key="7">
    <source>
        <dbReference type="ARBA" id="ARBA00023004"/>
    </source>
</evidence>
<accession>A0A916NI19</accession>
<organism evidence="12 13">
    <name type="scientific">Georgfuchsia toluolica</name>
    <dbReference type="NCBI Taxonomy" id="424218"/>
    <lineage>
        <taxon>Bacteria</taxon>
        <taxon>Pseudomonadati</taxon>
        <taxon>Pseudomonadota</taxon>
        <taxon>Betaproteobacteria</taxon>
        <taxon>Nitrosomonadales</taxon>
        <taxon>Sterolibacteriaceae</taxon>
        <taxon>Georgfuchsia</taxon>
    </lineage>
</organism>
<dbReference type="AlphaFoldDB" id="A0A916NI19"/>
<dbReference type="PRINTS" id="PR00406">
    <property type="entry name" value="CYTB5RDTASE"/>
</dbReference>
<protein>
    <submittedName>
        <fullName evidence="12">Flavodoxin reductases (Ferredoxin-NADPH reductases) family 1</fullName>
    </submittedName>
</protein>
<evidence type="ECO:0000256" key="1">
    <source>
        <dbReference type="ARBA" id="ARBA00001974"/>
    </source>
</evidence>
<dbReference type="InterPro" id="IPR001433">
    <property type="entry name" value="OxRdtase_FAD/NAD-bd"/>
</dbReference>
<dbReference type="Gene3D" id="3.40.50.80">
    <property type="entry name" value="Nucleotide-binding domain of ferredoxin-NADP reductase (FNR) module"/>
    <property type="match status" value="1"/>
</dbReference>
<dbReference type="CDD" id="cd06215">
    <property type="entry name" value="FNR_iron_sulfur_binding_1"/>
    <property type="match status" value="1"/>
</dbReference>
<dbReference type="GO" id="GO:0051537">
    <property type="term" value="F:2 iron, 2 sulfur cluster binding"/>
    <property type="evidence" value="ECO:0007669"/>
    <property type="project" value="UniProtKB-KW"/>
</dbReference>
<dbReference type="InterPro" id="IPR001041">
    <property type="entry name" value="2Fe-2S_ferredoxin-type"/>
</dbReference>
<proteinExistence type="inferred from homology"/>
<keyword evidence="8" id="KW-0411">Iron-sulfur</keyword>
<dbReference type="CDD" id="cd00207">
    <property type="entry name" value="fer2"/>
    <property type="match status" value="1"/>
</dbReference>
<evidence type="ECO:0000256" key="6">
    <source>
        <dbReference type="ARBA" id="ARBA00023002"/>
    </source>
</evidence>
<dbReference type="RefSeq" id="WP_220635910.1">
    <property type="nucleotide sequence ID" value="NZ_CAJQUM010000001.1"/>
</dbReference>
<comment type="caution">
    <text evidence="12">The sequence shown here is derived from an EMBL/GenBank/DDBJ whole genome shotgun (WGS) entry which is preliminary data.</text>
</comment>
<gene>
    <name evidence="12" type="ORF">GTOL_11904</name>
</gene>
<dbReference type="InterPro" id="IPR050415">
    <property type="entry name" value="MRET"/>
</dbReference>
<comment type="similarity">
    <text evidence="9">In the N-terminal section; belongs to the FAD-binding oxidoreductase type 6 family.</text>
</comment>
<keyword evidence="3" id="KW-0001">2Fe-2S</keyword>
<dbReference type="PROSITE" id="PS51085">
    <property type="entry name" value="2FE2S_FER_2"/>
    <property type="match status" value="1"/>
</dbReference>
<keyword evidence="7" id="KW-0408">Iron</keyword>
<evidence type="ECO:0000313" key="12">
    <source>
        <dbReference type="EMBL" id="CAG4884021.1"/>
    </source>
</evidence>
<name>A0A916NI19_9PROT</name>
<dbReference type="Pfam" id="PF00175">
    <property type="entry name" value="NAD_binding_1"/>
    <property type="match status" value="1"/>
</dbReference>
<dbReference type="PANTHER" id="PTHR47354">
    <property type="entry name" value="NADH OXIDOREDUCTASE HCR"/>
    <property type="match status" value="1"/>
</dbReference>
<keyword evidence="6" id="KW-0560">Oxidoreductase</keyword>
<feature type="domain" description="FAD-binding FR-type" evidence="11">
    <location>
        <begin position="11"/>
        <end position="114"/>
    </location>
</feature>
<dbReference type="SUPFAM" id="SSF54292">
    <property type="entry name" value="2Fe-2S ferredoxin-like"/>
    <property type="match status" value="1"/>
</dbReference>
<evidence type="ECO:0000256" key="3">
    <source>
        <dbReference type="ARBA" id="ARBA00022714"/>
    </source>
</evidence>
<dbReference type="InterPro" id="IPR012675">
    <property type="entry name" value="Beta-grasp_dom_sf"/>
</dbReference>
<dbReference type="Gene3D" id="3.10.20.30">
    <property type="match status" value="1"/>
</dbReference>
<dbReference type="GO" id="GO:0016491">
    <property type="term" value="F:oxidoreductase activity"/>
    <property type="evidence" value="ECO:0007669"/>
    <property type="project" value="UniProtKB-KW"/>
</dbReference>
<keyword evidence="13" id="KW-1185">Reference proteome</keyword>
<feature type="domain" description="2Fe-2S ferredoxin-type" evidence="10">
    <location>
        <begin position="257"/>
        <end position="345"/>
    </location>
</feature>
<evidence type="ECO:0000256" key="2">
    <source>
        <dbReference type="ARBA" id="ARBA00022630"/>
    </source>
</evidence>
<dbReference type="InterPro" id="IPR017938">
    <property type="entry name" value="Riboflavin_synthase-like_b-brl"/>
</dbReference>
<evidence type="ECO:0000256" key="5">
    <source>
        <dbReference type="ARBA" id="ARBA00022827"/>
    </source>
</evidence>
<dbReference type="Pfam" id="PF00970">
    <property type="entry name" value="FAD_binding_6"/>
    <property type="match status" value="1"/>
</dbReference>
<dbReference type="Gene3D" id="2.40.30.10">
    <property type="entry name" value="Translation factors"/>
    <property type="match status" value="1"/>
</dbReference>
<keyword evidence="4" id="KW-0479">Metal-binding</keyword>
<evidence type="ECO:0000256" key="9">
    <source>
        <dbReference type="ARBA" id="ARBA00061434"/>
    </source>
</evidence>
<dbReference type="InterPro" id="IPR006058">
    <property type="entry name" value="2Fe2S_fd_BS"/>
</dbReference>
<dbReference type="GO" id="GO:0046872">
    <property type="term" value="F:metal ion binding"/>
    <property type="evidence" value="ECO:0007669"/>
    <property type="project" value="UniProtKB-KW"/>
</dbReference>
<dbReference type="Pfam" id="PF00111">
    <property type="entry name" value="Fer2"/>
    <property type="match status" value="1"/>
</dbReference>
<dbReference type="EMBL" id="CAJQUM010000001">
    <property type="protein sequence ID" value="CAG4884021.1"/>
    <property type="molecule type" value="Genomic_DNA"/>
</dbReference>
<keyword evidence="2" id="KW-0285">Flavoprotein</keyword>
<evidence type="ECO:0000259" key="10">
    <source>
        <dbReference type="PROSITE" id="PS51085"/>
    </source>
</evidence>
<dbReference type="InterPro" id="IPR039261">
    <property type="entry name" value="FNR_nucleotide-bd"/>
</dbReference>
<evidence type="ECO:0000256" key="8">
    <source>
        <dbReference type="ARBA" id="ARBA00023014"/>
    </source>
</evidence>
<evidence type="ECO:0000313" key="13">
    <source>
        <dbReference type="Proteomes" id="UP000742786"/>
    </source>
</evidence>
<dbReference type="PROSITE" id="PS00197">
    <property type="entry name" value="2FE2S_FER_1"/>
    <property type="match status" value="1"/>
</dbReference>
<dbReference type="Proteomes" id="UP000742786">
    <property type="component" value="Unassembled WGS sequence"/>
</dbReference>
<dbReference type="InterPro" id="IPR036010">
    <property type="entry name" value="2Fe-2S_ferredoxin-like_sf"/>
</dbReference>
<reference evidence="12" key="1">
    <citation type="submission" date="2021-04" db="EMBL/GenBank/DDBJ databases">
        <authorList>
            <person name="Hornung B."/>
        </authorList>
    </citation>
    <scope>NUCLEOTIDE SEQUENCE</scope>
    <source>
        <strain evidence="12">G5G6</strain>
    </source>
</reference>
<comment type="cofactor">
    <cofactor evidence="1">
        <name>FAD</name>
        <dbReference type="ChEBI" id="CHEBI:57692"/>
    </cofactor>
</comment>
<dbReference type="SUPFAM" id="SSF63380">
    <property type="entry name" value="Riboflavin synthase domain-like"/>
    <property type="match status" value="1"/>
</dbReference>
<dbReference type="InterPro" id="IPR008333">
    <property type="entry name" value="Cbr1-like_FAD-bd_dom"/>
</dbReference>
<dbReference type="SUPFAM" id="SSF52343">
    <property type="entry name" value="Ferredoxin reductase-like, C-terminal NADP-linked domain"/>
    <property type="match status" value="1"/>
</dbReference>
<sequence>MNQTSTFAQTPALMPLICIDRIEETADAATFAFRTHDAKPVDYKPGQFVIFQVDVADEQLHRAYSLSSTPSRPEHVAITIKRVPGGRVSNHLLDHLKPGHMLRAMPPAGEFNLIDRPSTGKLVLLSAGSGITPCISIARWLLDTTPQADIQFVYSARSPADVIMAAELARLHDAHDNFKLIRIVDQDPVEGDIQGPLDAALFERLIPDLQGRTIFTCGPAGYMQAIESFASARDFDMKYFHKESFVPATANAASADDAISYELQAPQFGKSARIDSSQSLLQVLESAALPVIGACRAGVCGSCKCRVVSGEVSSRSTATLSEADIAAGYVLACSTQARSDLVIEI</sequence>